<proteinExistence type="predicted"/>
<dbReference type="Proteomes" id="UP000034711">
    <property type="component" value="Unassembled WGS sequence"/>
</dbReference>
<organism evidence="1 2">
    <name type="scientific">Candidatus Uhrbacteria bacterium GW2011_GWA2_53_10</name>
    <dbReference type="NCBI Taxonomy" id="1618980"/>
    <lineage>
        <taxon>Bacteria</taxon>
        <taxon>Candidatus Uhriibacteriota</taxon>
    </lineage>
</organism>
<sequence length="84" mass="9443">MKGGEVEHPFVAQGDDRGLKQVFVRAVLAPAPMPFVYVRPMDLVALDRQLVPLNARVQDKQNMVEDLKRRQLSLRSALRSGQMG</sequence>
<protein>
    <submittedName>
        <fullName evidence="1">Uncharacterized protein</fullName>
    </submittedName>
</protein>
<reference evidence="1 2" key="1">
    <citation type="journal article" date="2015" name="Nature">
        <title>rRNA introns, odd ribosomes, and small enigmatic genomes across a large radiation of phyla.</title>
        <authorList>
            <person name="Brown C.T."/>
            <person name="Hug L.A."/>
            <person name="Thomas B.C."/>
            <person name="Sharon I."/>
            <person name="Castelle C.J."/>
            <person name="Singh A."/>
            <person name="Wilkins M.J."/>
            <person name="Williams K.H."/>
            <person name="Banfield J.F."/>
        </authorList>
    </citation>
    <scope>NUCLEOTIDE SEQUENCE [LARGE SCALE GENOMIC DNA]</scope>
</reference>
<evidence type="ECO:0000313" key="1">
    <source>
        <dbReference type="EMBL" id="KKW31912.1"/>
    </source>
</evidence>
<dbReference type="EMBL" id="LCRI01000041">
    <property type="protein sequence ID" value="KKW31912.1"/>
    <property type="molecule type" value="Genomic_DNA"/>
</dbReference>
<dbReference type="AlphaFoldDB" id="A0A0G1ZU98"/>
<evidence type="ECO:0000313" key="2">
    <source>
        <dbReference type="Proteomes" id="UP000034711"/>
    </source>
</evidence>
<accession>A0A0G1ZU98</accession>
<name>A0A0G1ZU98_9BACT</name>
<gene>
    <name evidence="1" type="ORF">UY77_C0041G0006</name>
</gene>
<comment type="caution">
    <text evidence="1">The sequence shown here is derived from an EMBL/GenBank/DDBJ whole genome shotgun (WGS) entry which is preliminary data.</text>
</comment>